<keyword evidence="9" id="KW-0564">Palmitate</keyword>
<evidence type="ECO:0000313" key="14">
    <source>
        <dbReference type="Proteomes" id="UP000004956"/>
    </source>
</evidence>
<evidence type="ECO:0000256" key="5">
    <source>
        <dbReference type="ARBA" id="ARBA00022448"/>
    </source>
</evidence>
<evidence type="ECO:0000256" key="4">
    <source>
        <dbReference type="ARBA" id="ARBA00016202"/>
    </source>
</evidence>
<evidence type="ECO:0000256" key="3">
    <source>
        <dbReference type="ARBA" id="ARBA00011245"/>
    </source>
</evidence>
<dbReference type="EMBL" id="AFBQ01000326">
    <property type="protein sequence ID" value="EHY30489.1"/>
    <property type="molecule type" value="Genomic_DNA"/>
</dbReference>
<evidence type="ECO:0000256" key="10">
    <source>
        <dbReference type="ARBA" id="ARBA00023186"/>
    </source>
</evidence>
<evidence type="ECO:0000313" key="13">
    <source>
        <dbReference type="EMBL" id="EHY30489.1"/>
    </source>
</evidence>
<keyword evidence="6" id="KW-0732">Signal</keyword>
<gene>
    <name evidence="13" type="ORF">HMPREF9440_02158</name>
</gene>
<organism evidence="13 14">
    <name type="scientific">Sutterella parvirubra YIT 11816</name>
    <dbReference type="NCBI Taxonomy" id="762967"/>
    <lineage>
        <taxon>Bacteria</taxon>
        <taxon>Pseudomonadati</taxon>
        <taxon>Pseudomonadota</taxon>
        <taxon>Betaproteobacteria</taxon>
        <taxon>Burkholderiales</taxon>
        <taxon>Sutterellaceae</taxon>
        <taxon>Sutterella</taxon>
    </lineage>
</organism>
<dbReference type="GO" id="GO:0009279">
    <property type="term" value="C:cell outer membrane"/>
    <property type="evidence" value="ECO:0007669"/>
    <property type="project" value="UniProtKB-SubCell"/>
</dbReference>
<dbReference type="InterPro" id="IPR029046">
    <property type="entry name" value="LolA/LolB/LppX"/>
</dbReference>
<evidence type="ECO:0000256" key="8">
    <source>
        <dbReference type="ARBA" id="ARBA00023136"/>
    </source>
</evidence>
<keyword evidence="5" id="KW-0813">Transport</keyword>
<comment type="subcellular location">
    <subcellularLocation>
        <location evidence="1">Cell outer membrane</location>
        <topology evidence="1">Lipid-anchor</topology>
    </subcellularLocation>
</comment>
<dbReference type="PROSITE" id="PS51257">
    <property type="entry name" value="PROKAR_LIPOPROTEIN"/>
    <property type="match status" value="1"/>
</dbReference>
<comment type="similarity">
    <text evidence="2">Belongs to the LolB family.</text>
</comment>
<evidence type="ECO:0000256" key="9">
    <source>
        <dbReference type="ARBA" id="ARBA00023139"/>
    </source>
</evidence>
<dbReference type="RefSeq" id="WP_008543422.1">
    <property type="nucleotide sequence ID" value="NZ_JH605011.1"/>
</dbReference>
<keyword evidence="14" id="KW-1185">Reference proteome</keyword>
<dbReference type="AlphaFoldDB" id="H3KHB5"/>
<keyword evidence="10" id="KW-0143">Chaperone</keyword>
<protein>
    <recommendedName>
        <fullName evidence="4">Outer-membrane lipoprotein LolB</fullName>
    </recommendedName>
</protein>
<dbReference type="GO" id="GO:0015031">
    <property type="term" value="P:protein transport"/>
    <property type="evidence" value="ECO:0007669"/>
    <property type="project" value="UniProtKB-KW"/>
</dbReference>
<dbReference type="Gene3D" id="2.50.20.10">
    <property type="entry name" value="Lipoprotein localisation LolA/LolB/LppX"/>
    <property type="match status" value="1"/>
</dbReference>
<name>H3KHB5_9BURK</name>
<dbReference type="PATRIC" id="fig|762967.3.peg.1694"/>
<keyword evidence="11" id="KW-0998">Cell outer membrane</keyword>
<proteinExistence type="inferred from homology"/>
<keyword evidence="8" id="KW-0472">Membrane</keyword>
<evidence type="ECO:0000256" key="2">
    <source>
        <dbReference type="ARBA" id="ARBA00009696"/>
    </source>
</evidence>
<evidence type="ECO:0000256" key="1">
    <source>
        <dbReference type="ARBA" id="ARBA00004459"/>
    </source>
</evidence>
<dbReference type="InterPro" id="IPR004565">
    <property type="entry name" value="OM_lipoprot_LolB"/>
</dbReference>
<evidence type="ECO:0000256" key="7">
    <source>
        <dbReference type="ARBA" id="ARBA00022927"/>
    </source>
</evidence>
<keyword evidence="12" id="KW-0449">Lipoprotein</keyword>
<evidence type="ECO:0000256" key="12">
    <source>
        <dbReference type="ARBA" id="ARBA00023288"/>
    </source>
</evidence>
<dbReference type="SUPFAM" id="SSF89392">
    <property type="entry name" value="Prokaryotic lipoproteins and lipoprotein localization factors"/>
    <property type="match status" value="1"/>
</dbReference>
<comment type="caution">
    <text evidence="13">The sequence shown here is derived from an EMBL/GenBank/DDBJ whole genome shotgun (WGS) entry which is preliminary data.</text>
</comment>
<dbReference type="STRING" id="762967.HMPREF9440_02158"/>
<evidence type="ECO:0000256" key="6">
    <source>
        <dbReference type="ARBA" id="ARBA00022729"/>
    </source>
</evidence>
<dbReference type="OrthoDB" id="5296388at2"/>
<sequence>MTARRTVLGLALAGALALAGCAVVPEGAIRREGRFSLSAKTPQGVENVSGRFLYLKAPGLSRLDLLTPLSGVIARIERTPQGASIARGAADPLTGPDLDALLTAQLGFALPVDALEAMLTTPPAENETVAGDWRATVLSREASGAPSRLRFTHLTEPPVTVTILLDPTQE</sequence>
<dbReference type="Proteomes" id="UP000004956">
    <property type="component" value="Unassembled WGS sequence"/>
</dbReference>
<evidence type="ECO:0000256" key="11">
    <source>
        <dbReference type="ARBA" id="ARBA00023237"/>
    </source>
</evidence>
<accession>H3KHB5</accession>
<reference evidence="13 14" key="1">
    <citation type="submission" date="2011-11" db="EMBL/GenBank/DDBJ databases">
        <authorList>
            <person name="Weinstock G."/>
            <person name="Sodergren E."/>
            <person name="Clifton S."/>
            <person name="Fulton L."/>
            <person name="Fulton B."/>
            <person name="Courtney L."/>
            <person name="Fronick C."/>
            <person name="Harrison M."/>
            <person name="Strong C."/>
            <person name="Farmer C."/>
            <person name="Delahaunty K."/>
            <person name="Markovic C."/>
            <person name="Hall O."/>
            <person name="Minx P."/>
            <person name="Tomlinson C."/>
            <person name="Mitreva M."/>
            <person name="Hou S."/>
            <person name="Chen J."/>
            <person name="Wollam A."/>
            <person name="Pepin K.H."/>
            <person name="Johnson M."/>
            <person name="Bhonagiri V."/>
            <person name="Zhang X."/>
            <person name="Suruliraj S."/>
            <person name="Warren W."/>
            <person name="Chinwalla A."/>
            <person name="Mardis E.R."/>
            <person name="Wilson R.K."/>
        </authorList>
    </citation>
    <scope>NUCLEOTIDE SEQUENCE [LARGE SCALE GENOMIC DNA]</scope>
    <source>
        <strain evidence="13 14">YIT 11816</strain>
    </source>
</reference>
<comment type="subunit">
    <text evidence="3">Monomer.</text>
</comment>
<keyword evidence="7" id="KW-0653">Protein transport</keyword>
<dbReference type="Pfam" id="PF03550">
    <property type="entry name" value="LolB"/>
    <property type="match status" value="1"/>
</dbReference>
<dbReference type="HOGENOM" id="CLU_1569881_0_0_4"/>